<dbReference type="AlphaFoldDB" id="A0A3Q9FLH3"/>
<dbReference type="KEGG" id="fll:EI427_09105"/>
<dbReference type="EMBL" id="CP034562">
    <property type="protein sequence ID" value="AZQ62387.1"/>
    <property type="molecule type" value="Genomic_DNA"/>
</dbReference>
<dbReference type="Pfam" id="PF04390">
    <property type="entry name" value="LptE"/>
    <property type="match status" value="1"/>
</dbReference>
<evidence type="ECO:0008006" key="3">
    <source>
        <dbReference type="Google" id="ProtNLM"/>
    </source>
</evidence>
<keyword evidence="2" id="KW-1185">Reference proteome</keyword>
<dbReference type="InterPro" id="IPR007485">
    <property type="entry name" value="LPS_assembly_LptE"/>
</dbReference>
<evidence type="ECO:0000313" key="2">
    <source>
        <dbReference type="Proteomes" id="UP000267268"/>
    </source>
</evidence>
<evidence type="ECO:0000313" key="1">
    <source>
        <dbReference type="EMBL" id="AZQ62387.1"/>
    </source>
</evidence>
<dbReference type="GO" id="GO:0043165">
    <property type="term" value="P:Gram-negative-bacterium-type cell outer membrane assembly"/>
    <property type="evidence" value="ECO:0007669"/>
    <property type="project" value="InterPro"/>
</dbReference>
<protein>
    <recommendedName>
        <fullName evidence="3">LptE family protein</fullName>
    </recommendedName>
</protein>
<organism evidence="1 2">
    <name type="scientific">Flammeovirga pectinis</name>
    <dbReference type="NCBI Taxonomy" id="2494373"/>
    <lineage>
        <taxon>Bacteria</taxon>
        <taxon>Pseudomonadati</taxon>
        <taxon>Bacteroidota</taxon>
        <taxon>Cytophagia</taxon>
        <taxon>Cytophagales</taxon>
        <taxon>Flammeovirgaceae</taxon>
        <taxon>Flammeovirga</taxon>
    </lineage>
</organism>
<name>A0A3Q9FLH3_9BACT</name>
<accession>A0A3Q9FLH3</accession>
<proteinExistence type="predicted"/>
<sequence>MQLKILVSRNALYIEKLNNTNLMNNINSWVTKLIVLPLLLLSACTGVRFTFSGVNIDPNIKTFSVEPYTNEASDGPSTMAFTFTDELTQYILRNTSLTAAPQGLKGDIEFSGAVTGYRVTPISPGGGEQQQTEQQRLTITVKTNFINNFDDEKSFDKGFSFFYDFPGSQNVQDVESQAIEVIFDQIITDTFQEALADW</sequence>
<dbReference type="GO" id="GO:0019867">
    <property type="term" value="C:outer membrane"/>
    <property type="evidence" value="ECO:0007669"/>
    <property type="project" value="InterPro"/>
</dbReference>
<reference evidence="1 2" key="1">
    <citation type="submission" date="2018-12" db="EMBL/GenBank/DDBJ databases">
        <title>Flammeovirga pectinis sp. nov., isolated from the gut of the Korean scallop, Patinopecten yessoensis.</title>
        <authorList>
            <person name="Bae J.-W."/>
            <person name="Jeong Y.-S."/>
            <person name="Kang W."/>
        </authorList>
    </citation>
    <scope>NUCLEOTIDE SEQUENCE [LARGE SCALE GENOMIC DNA]</scope>
    <source>
        <strain evidence="1 2">L12M1</strain>
    </source>
</reference>
<gene>
    <name evidence="1" type="ORF">EI427_09105</name>
</gene>
<dbReference type="OrthoDB" id="9790776at2"/>
<dbReference type="Proteomes" id="UP000267268">
    <property type="component" value="Chromosome 1"/>
</dbReference>